<keyword evidence="9" id="KW-1278">Translocase</keyword>
<dbReference type="GeneID" id="38281431"/>
<dbReference type="EMBL" id="MG727894">
    <property type="protein sequence ID" value="AWX90830.1"/>
    <property type="molecule type" value="Genomic_DNA"/>
</dbReference>
<evidence type="ECO:0000256" key="2">
    <source>
        <dbReference type="ARBA" id="ARBA00004225"/>
    </source>
</evidence>
<dbReference type="PRINTS" id="PR01437">
    <property type="entry name" value="NUOXDRDTASE4"/>
</dbReference>
<organism evidence="19">
    <name type="scientific">Macrosteles quadrimaculatus</name>
    <dbReference type="NCBI Taxonomy" id="2250545"/>
    <lineage>
        <taxon>Eukaryota</taxon>
        <taxon>Metazoa</taxon>
        <taxon>Ecdysozoa</taxon>
        <taxon>Arthropoda</taxon>
        <taxon>Hexapoda</taxon>
        <taxon>Insecta</taxon>
        <taxon>Pterygota</taxon>
        <taxon>Neoptera</taxon>
        <taxon>Paraneoptera</taxon>
        <taxon>Hemiptera</taxon>
        <taxon>Auchenorrhyncha</taxon>
        <taxon>Membracoidea</taxon>
        <taxon>Cicadellidae</taxon>
        <taxon>Deltocephalinae</taxon>
        <taxon>Macrosteles</taxon>
    </lineage>
</organism>
<keyword evidence="8 17" id="KW-0812">Transmembrane</keyword>
<evidence type="ECO:0000256" key="3">
    <source>
        <dbReference type="ARBA" id="ARBA00009025"/>
    </source>
</evidence>
<evidence type="ECO:0000256" key="13">
    <source>
        <dbReference type="ARBA" id="ARBA00023075"/>
    </source>
</evidence>
<feature type="transmembrane region" description="Helical" evidence="17">
    <location>
        <begin position="107"/>
        <end position="128"/>
    </location>
</feature>
<dbReference type="RefSeq" id="YP_009520505.1">
    <property type="nucleotide sequence ID" value="NC_039560.1"/>
</dbReference>
<dbReference type="GO" id="GO:0015990">
    <property type="term" value="P:electron transport coupled proton transport"/>
    <property type="evidence" value="ECO:0007669"/>
    <property type="project" value="TreeGrafter"/>
</dbReference>
<dbReference type="GO" id="GO:0008137">
    <property type="term" value="F:NADH dehydrogenase (ubiquinone) activity"/>
    <property type="evidence" value="ECO:0007669"/>
    <property type="project" value="UniProtKB-UniRule"/>
</dbReference>
<feature type="transmembrane region" description="Helical" evidence="17">
    <location>
        <begin position="243"/>
        <end position="262"/>
    </location>
</feature>
<evidence type="ECO:0000256" key="9">
    <source>
        <dbReference type="ARBA" id="ARBA00022967"/>
    </source>
</evidence>
<evidence type="ECO:0000256" key="12">
    <source>
        <dbReference type="ARBA" id="ARBA00023027"/>
    </source>
</evidence>
<feature type="domain" description="NADH:quinone oxidoreductase/Mrp antiporter transmembrane" evidence="18">
    <location>
        <begin position="104"/>
        <end position="390"/>
    </location>
</feature>
<evidence type="ECO:0000256" key="4">
    <source>
        <dbReference type="ARBA" id="ARBA00012944"/>
    </source>
</evidence>
<comment type="function">
    <text evidence="1">Core subunit of the mitochondrial membrane respiratory chain NADH dehydrogenase (Complex I) that is believed to belong to the minimal assembly required for catalysis. Complex I functions in the transfer of electrons from NADH to the respiratory chain. The immediate electron acceptor for the enzyme is believed to be ubiquinone.</text>
</comment>
<keyword evidence="12 17" id="KW-0520">NAD</keyword>
<feature type="transmembrane region" description="Helical" evidence="17">
    <location>
        <begin position="83"/>
        <end position="101"/>
    </location>
</feature>
<dbReference type="Pfam" id="PF00361">
    <property type="entry name" value="Proton_antipo_M"/>
    <property type="match status" value="1"/>
</dbReference>
<evidence type="ECO:0000256" key="16">
    <source>
        <dbReference type="ARBA" id="ARBA00049551"/>
    </source>
</evidence>
<dbReference type="GO" id="GO:0048039">
    <property type="term" value="F:ubiquinone binding"/>
    <property type="evidence" value="ECO:0007669"/>
    <property type="project" value="TreeGrafter"/>
</dbReference>
<name>A0A384ZKL7_9HEMI</name>
<comment type="catalytic activity">
    <reaction evidence="16 17">
        <text>a ubiquinone + NADH + 5 H(+)(in) = a ubiquinol + NAD(+) + 4 H(+)(out)</text>
        <dbReference type="Rhea" id="RHEA:29091"/>
        <dbReference type="Rhea" id="RHEA-COMP:9565"/>
        <dbReference type="Rhea" id="RHEA-COMP:9566"/>
        <dbReference type="ChEBI" id="CHEBI:15378"/>
        <dbReference type="ChEBI" id="CHEBI:16389"/>
        <dbReference type="ChEBI" id="CHEBI:17976"/>
        <dbReference type="ChEBI" id="CHEBI:57540"/>
        <dbReference type="ChEBI" id="CHEBI:57945"/>
        <dbReference type="EC" id="7.1.1.2"/>
    </reaction>
</comment>
<comment type="function">
    <text evidence="17">Core subunit of the mitochondrial membrane respiratory chain NADH dehydrogenase (Complex I) which catalyzes electron transfer from NADH through the respiratory chain, using ubiquinone as an electron acceptor. Essential for the catalytic activity and assembly of complex I.</text>
</comment>
<comment type="subcellular location">
    <subcellularLocation>
        <location evidence="2 17">Mitochondrion membrane</location>
        <topology evidence="2 17">Multi-pass membrane protein</topology>
    </subcellularLocation>
</comment>
<evidence type="ECO:0000256" key="14">
    <source>
        <dbReference type="ARBA" id="ARBA00023128"/>
    </source>
</evidence>
<keyword evidence="15 17" id="KW-0472">Membrane</keyword>
<dbReference type="EC" id="7.1.1.2" evidence="4 17"/>
<feature type="transmembrane region" description="Helical" evidence="17">
    <location>
        <begin position="332"/>
        <end position="352"/>
    </location>
</feature>
<feature type="transmembrane region" description="Helical" evidence="17">
    <location>
        <begin position="297"/>
        <end position="318"/>
    </location>
</feature>
<protein>
    <recommendedName>
        <fullName evidence="5 17">NADH-ubiquinone oxidoreductase chain 4</fullName>
        <ecNumber evidence="4 17">7.1.1.2</ecNumber>
    </recommendedName>
</protein>
<dbReference type="GO" id="GO:0031966">
    <property type="term" value="C:mitochondrial membrane"/>
    <property type="evidence" value="ECO:0007669"/>
    <property type="project" value="UniProtKB-SubCell"/>
</dbReference>
<keyword evidence="10 17" id="KW-0249">Electron transport</keyword>
<evidence type="ECO:0000256" key="10">
    <source>
        <dbReference type="ARBA" id="ARBA00022982"/>
    </source>
</evidence>
<accession>A0A384ZKL7</accession>
<feature type="transmembrane region" description="Helical" evidence="17">
    <location>
        <begin position="372"/>
        <end position="395"/>
    </location>
</feature>
<reference evidence="19" key="1">
    <citation type="journal article" date="2018" name="Int. J. Biol. Macromol.">
        <title>Complete mitochondrial genome of Macrosteles quadrimaculatus (Matsumura) (Hemiptera: Cicadellidae: Deltocephalinae) with a shared tRNA rearrangement and its phylogenetic implications.</title>
        <authorList>
            <person name="Du Y."/>
            <person name="Dietrich C.H."/>
            <person name="Dai W."/>
        </authorList>
    </citation>
    <scope>NUCLEOTIDE SEQUENCE</scope>
</reference>
<dbReference type="CTD" id="4538"/>
<evidence type="ECO:0000259" key="18">
    <source>
        <dbReference type="Pfam" id="PF00361"/>
    </source>
</evidence>
<dbReference type="AlphaFoldDB" id="A0A384ZKL7"/>
<keyword evidence="14 17" id="KW-0496">Mitochondrion</keyword>
<evidence type="ECO:0000256" key="17">
    <source>
        <dbReference type="RuleBase" id="RU003297"/>
    </source>
</evidence>
<feature type="transmembrane region" description="Helical" evidence="17">
    <location>
        <begin position="209"/>
        <end position="231"/>
    </location>
</feature>
<evidence type="ECO:0000256" key="5">
    <source>
        <dbReference type="ARBA" id="ARBA00021006"/>
    </source>
</evidence>
<feature type="transmembrane region" description="Helical" evidence="17">
    <location>
        <begin position="50"/>
        <end position="71"/>
    </location>
</feature>
<evidence type="ECO:0000256" key="1">
    <source>
        <dbReference type="ARBA" id="ARBA00003257"/>
    </source>
</evidence>
<keyword evidence="11 17" id="KW-1133">Transmembrane helix</keyword>
<evidence type="ECO:0000313" key="19">
    <source>
        <dbReference type="EMBL" id="AWX90830.1"/>
    </source>
</evidence>
<keyword evidence="13 17" id="KW-0830">Ubiquinone</keyword>
<dbReference type="GO" id="GO:0042773">
    <property type="term" value="P:ATP synthesis coupled electron transport"/>
    <property type="evidence" value="ECO:0007669"/>
    <property type="project" value="InterPro"/>
</dbReference>
<feature type="transmembrane region" description="Helical" evidence="17">
    <location>
        <begin position="140"/>
        <end position="160"/>
    </location>
</feature>
<dbReference type="PANTHER" id="PTHR43507">
    <property type="entry name" value="NADH-UBIQUINONE OXIDOREDUCTASE CHAIN 4"/>
    <property type="match status" value="1"/>
</dbReference>
<sequence>MMSFIMLILFSPLMIFITKKSILIQFLYIIMYIYMLLYKSPSMFFSSISYFYGIDYFSYGFIMLLFLVSSYMIISMINFYKNFYYFILLNLSMTLFLIIIFSTMNYMYMYMSFEFILIPLIILILGWGYQPERLMAGMYLFFYTVVVSLPLLMLIMYMYMNCGSMFFNFMVFGSDNFLLHFILILVFMVKMPMYLTHYWLPKAHVQAPVSGSMILAALMLKIGGYGLIRIMFMYEYMYINYSYVWFSFGIMGSLFISMVCLVQGDMKCLVAYSSIAHMGMVICGLMTMNFWGVLGSYFLMIAHGFCSSGLFYICNLFYERTMSRSFFINKGLINYIPTCCMFFFMLCAFNMSCPPSLNFISELMILPSLMNFWFTSIYFFVGISFFSACFSYYLYSSTQHGLFHNLYSFSMINLLEFLCLFMHLMPLFFMPLFISSLI</sequence>
<feature type="transmembrane region" description="Helical" evidence="17">
    <location>
        <begin position="269"/>
        <end position="291"/>
    </location>
</feature>
<gene>
    <name evidence="19" type="primary">ND4</name>
</gene>
<geneLocation type="mitochondrion" evidence="19"/>
<proteinExistence type="inferred from homology"/>
<comment type="similarity">
    <text evidence="3 17">Belongs to the complex I subunit 4 family.</text>
</comment>
<dbReference type="PANTHER" id="PTHR43507:SF20">
    <property type="entry name" value="NADH-UBIQUINONE OXIDOREDUCTASE CHAIN 4"/>
    <property type="match status" value="1"/>
</dbReference>
<evidence type="ECO:0000256" key="6">
    <source>
        <dbReference type="ARBA" id="ARBA00022448"/>
    </source>
</evidence>
<evidence type="ECO:0000256" key="8">
    <source>
        <dbReference type="ARBA" id="ARBA00022692"/>
    </source>
</evidence>
<dbReference type="InterPro" id="IPR001750">
    <property type="entry name" value="ND/Mrp_TM"/>
</dbReference>
<evidence type="ECO:0000256" key="15">
    <source>
        <dbReference type="ARBA" id="ARBA00023136"/>
    </source>
</evidence>
<keyword evidence="7 17" id="KW-0679">Respiratory chain</keyword>
<feature type="transmembrane region" description="Helical" evidence="17">
    <location>
        <begin position="407"/>
        <end position="434"/>
    </location>
</feature>
<dbReference type="InterPro" id="IPR003918">
    <property type="entry name" value="NADH_UbQ_OxRdtase"/>
</dbReference>
<evidence type="ECO:0000256" key="7">
    <source>
        <dbReference type="ARBA" id="ARBA00022660"/>
    </source>
</evidence>
<feature type="transmembrane region" description="Helical" evidence="17">
    <location>
        <begin position="21"/>
        <end position="38"/>
    </location>
</feature>
<keyword evidence="6 17" id="KW-0813">Transport</keyword>
<dbReference type="GO" id="GO:0003954">
    <property type="term" value="F:NADH dehydrogenase activity"/>
    <property type="evidence" value="ECO:0007669"/>
    <property type="project" value="TreeGrafter"/>
</dbReference>
<feature type="transmembrane region" description="Helical" evidence="17">
    <location>
        <begin position="166"/>
        <end position="189"/>
    </location>
</feature>
<evidence type="ECO:0000256" key="11">
    <source>
        <dbReference type="ARBA" id="ARBA00022989"/>
    </source>
</evidence>